<feature type="domain" description="Nudix hydrolase" evidence="2">
    <location>
        <begin position="81"/>
        <end position="219"/>
    </location>
</feature>
<dbReference type="InterPro" id="IPR020084">
    <property type="entry name" value="NUDIX_hydrolase_CS"/>
</dbReference>
<dbReference type="AlphaFoldDB" id="A0A0H4T3Y7"/>
<reference evidence="3" key="1">
    <citation type="journal article" date="2015" name="ISME J.">
        <title>Aquifer environment selects for microbial species cohorts in sediment and groundwater.</title>
        <authorList>
            <person name="Hug L.A."/>
            <person name="Thomas B.C."/>
            <person name="Brown C.T."/>
            <person name="Frischkorn K.R."/>
            <person name="Williams K.H."/>
            <person name="Tringe S.G."/>
            <person name="Banfield J.F."/>
        </authorList>
    </citation>
    <scope>NUCLEOTIDE SEQUENCE</scope>
</reference>
<dbReference type="GO" id="GO:0016787">
    <property type="term" value="F:hydrolase activity"/>
    <property type="evidence" value="ECO:0007669"/>
    <property type="project" value="UniProtKB-KW"/>
</dbReference>
<dbReference type="PROSITE" id="PS00893">
    <property type="entry name" value="NUDIX_BOX"/>
    <property type="match status" value="1"/>
</dbReference>
<dbReference type="Gene3D" id="3.90.79.10">
    <property type="entry name" value="Nucleoside Triphosphate Pyrophosphohydrolase"/>
    <property type="match status" value="1"/>
</dbReference>
<dbReference type="EMBL" id="KT006999">
    <property type="protein sequence ID" value="AKQ02363.1"/>
    <property type="molecule type" value="Genomic_DNA"/>
</dbReference>
<evidence type="ECO:0000256" key="1">
    <source>
        <dbReference type="ARBA" id="ARBA00022801"/>
    </source>
</evidence>
<dbReference type="PANTHER" id="PTHR43736:SF1">
    <property type="entry name" value="DIHYDRONEOPTERIN TRIPHOSPHATE DIPHOSPHATASE"/>
    <property type="match status" value="1"/>
</dbReference>
<evidence type="ECO:0000313" key="3">
    <source>
        <dbReference type="EMBL" id="AKQ02363.1"/>
    </source>
</evidence>
<evidence type="ECO:0000259" key="2">
    <source>
        <dbReference type="PROSITE" id="PS51462"/>
    </source>
</evidence>
<name>A0A0H4T3Y7_9BACT</name>
<dbReference type="SUPFAM" id="SSF46785">
    <property type="entry name" value="Winged helix' DNA-binding domain"/>
    <property type="match status" value="1"/>
</dbReference>
<keyword evidence="1 3" id="KW-0378">Hydrolase</keyword>
<dbReference type="InterPro" id="IPR036390">
    <property type="entry name" value="WH_DNA-bd_sf"/>
</dbReference>
<sequence length="239" mass="28077">MNTFDVKVHYYQLELVKRLSLNHAMRFNDLLIEGLESEHMNYHLKRLIDVNYVVKEGSLYKLTDIGKDYSNLLDEKTDLVERQPKTSVVLHIKRKNKNGEIEHLLLKRLRHPYFGKVGHLTGKVKFGETFLDAAKRELYEETGLSAKTFILEKIYRKMRKRSKEFIQDVVFYQFLITGINGTLIGKTEFQENFWVTKKEAKTRPDLDFFDDFLIETSLSDSLKPKKLVFVESLGEAEGY</sequence>
<dbReference type="SUPFAM" id="SSF55811">
    <property type="entry name" value="Nudix"/>
    <property type="match status" value="1"/>
</dbReference>
<dbReference type="Pfam" id="PF00293">
    <property type="entry name" value="NUDIX"/>
    <property type="match status" value="1"/>
</dbReference>
<dbReference type="PANTHER" id="PTHR43736">
    <property type="entry name" value="ADP-RIBOSE PYROPHOSPHATASE"/>
    <property type="match status" value="1"/>
</dbReference>
<dbReference type="PROSITE" id="PS51462">
    <property type="entry name" value="NUDIX"/>
    <property type="match status" value="1"/>
</dbReference>
<proteinExistence type="predicted"/>
<accession>A0A0H4T3Y7</accession>
<organism evidence="3">
    <name type="scientific">uncultured Microgenomates bacterium Rifle_16ft_4_minimus_37633</name>
    <dbReference type="NCBI Taxonomy" id="1665114"/>
    <lineage>
        <taxon>Bacteria</taxon>
        <taxon>Candidatus Microgenomatota</taxon>
        <taxon>environmental samples</taxon>
    </lineage>
</organism>
<protein>
    <submittedName>
        <fullName evidence="3">Putative NUDIX hydrolase</fullName>
    </submittedName>
</protein>
<dbReference type="InterPro" id="IPR000086">
    <property type="entry name" value="NUDIX_hydrolase_dom"/>
</dbReference>
<dbReference type="InterPro" id="IPR015797">
    <property type="entry name" value="NUDIX_hydrolase-like_dom_sf"/>
</dbReference>